<dbReference type="KEGG" id="abac:LuPra_06178"/>
<feature type="domain" description="Xylose isomerase-like TIM barrel" evidence="2">
    <location>
        <begin position="63"/>
        <end position="296"/>
    </location>
</feature>
<dbReference type="InterPro" id="IPR050312">
    <property type="entry name" value="IolE/XylAMocC-like"/>
</dbReference>
<keyword evidence="3" id="KW-0456">Lyase</keyword>
<sequence>MRFSQCLLAAAVASALVGLGAVTPEIPVSAARLAQAPLYKNPIALQLYSFRESFKTTGVPATLAKVKAMGFTHVELAGTYGLTREQFKAELEKAGLTAISTHVDIKLLASPADSGKLLDDAKFYGVKYIGCAWFPHEGTFDEADADAAIKAFNAAGKNAAAAGLQFFYHAHGYEFAPGAAKGTLFDKVLTQTDPKTVKFELDIFWAYHGGADPVALLKAHPDRFVLTHLKDMKPGTKKDNTGHAPDDSSVALGSGEVPVKGVVEAARSTAVQWHIIEEESPEPDKNVPAGLAYLKSLAGGPKS</sequence>
<dbReference type="SUPFAM" id="SSF51658">
    <property type="entry name" value="Xylose isomerase-like"/>
    <property type="match status" value="1"/>
</dbReference>
<dbReference type="PANTHER" id="PTHR12110:SF41">
    <property type="entry name" value="INOSOSE DEHYDRATASE"/>
    <property type="match status" value="1"/>
</dbReference>
<gene>
    <name evidence="3" type="primary">iolE</name>
    <name evidence="3" type="ORF">LuPra_06178</name>
</gene>
<dbReference type="EC" id="4.2.1.44" evidence="3"/>
<dbReference type="OrthoDB" id="9798407at2"/>
<dbReference type="AlphaFoldDB" id="A0A143PYJ2"/>
<reference evidence="4" key="2">
    <citation type="submission" date="2016-04" db="EMBL/GenBank/DDBJ databases">
        <title>First Complete Genome Sequence of a Subdivision 6 Acidobacterium.</title>
        <authorList>
            <person name="Huang S."/>
            <person name="Vieira S."/>
            <person name="Bunk B."/>
            <person name="Riedel T."/>
            <person name="Sproeer C."/>
            <person name="Overmann J."/>
        </authorList>
    </citation>
    <scope>NUCLEOTIDE SEQUENCE [LARGE SCALE GENOMIC DNA]</scope>
    <source>
        <strain evidence="4">DSM 100886 HEG_-6_39</strain>
    </source>
</reference>
<evidence type="ECO:0000256" key="1">
    <source>
        <dbReference type="SAM" id="MobiDB-lite"/>
    </source>
</evidence>
<accession>A0A143PYJ2</accession>
<protein>
    <submittedName>
        <fullName evidence="3">Inosose dehydratase</fullName>
        <ecNumber evidence="3">4.2.1.44</ecNumber>
    </submittedName>
</protein>
<proteinExistence type="predicted"/>
<feature type="compositionally biased region" description="Basic and acidic residues" evidence="1">
    <location>
        <begin position="231"/>
        <end position="246"/>
    </location>
</feature>
<evidence type="ECO:0000313" key="4">
    <source>
        <dbReference type="Proteomes" id="UP000076079"/>
    </source>
</evidence>
<dbReference type="InterPro" id="IPR013022">
    <property type="entry name" value="Xyl_isomerase-like_TIM-brl"/>
</dbReference>
<dbReference type="RefSeq" id="WP_110174308.1">
    <property type="nucleotide sequence ID" value="NZ_CP015136.1"/>
</dbReference>
<dbReference type="Pfam" id="PF01261">
    <property type="entry name" value="AP_endonuc_2"/>
    <property type="match status" value="1"/>
</dbReference>
<feature type="region of interest" description="Disordered" evidence="1">
    <location>
        <begin position="231"/>
        <end position="253"/>
    </location>
</feature>
<dbReference type="STRING" id="1855912.LuPra_06178"/>
<organism evidence="3 4">
    <name type="scientific">Luteitalea pratensis</name>
    <dbReference type="NCBI Taxonomy" id="1855912"/>
    <lineage>
        <taxon>Bacteria</taxon>
        <taxon>Pseudomonadati</taxon>
        <taxon>Acidobacteriota</taxon>
        <taxon>Vicinamibacteria</taxon>
        <taxon>Vicinamibacterales</taxon>
        <taxon>Vicinamibacteraceae</taxon>
        <taxon>Luteitalea</taxon>
    </lineage>
</organism>
<name>A0A143PYJ2_LUTPR</name>
<dbReference type="GO" id="GO:0050114">
    <property type="term" value="F:myo-inosose-2 dehydratase activity"/>
    <property type="evidence" value="ECO:0007669"/>
    <property type="project" value="UniProtKB-EC"/>
</dbReference>
<dbReference type="InterPro" id="IPR036237">
    <property type="entry name" value="Xyl_isomerase-like_sf"/>
</dbReference>
<evidence type="ECO:0000313" key="3">
    <source>
        <dbReference type="EMBL" id="AMY12894.1"/>
    </source>
</evidence>
<evidence type="ECO:0000259" key="2">
    <source>
        <dbReference type="Pfam" id="PF01261"/>
    </source>
</evidence>
<dbReference type="Gene3D" id="3.20.20.150">
    <property type="entry name" value="Divalent-metal-dependent TIM barrel enzymes"/>
    <property type="match status" value="1"/>
</dbReference>
<dbReference type="PANTHER" id="PTHR12110">
    <property type="entry name" value="HYDROXYPYRUVATE ISOMERASE"/>
    <property type="match status" value="1"/>
</dbReference>
<reference evidence="3 4" key="1">
    <citation type="journal article" date="2016" name="Genome Announc.">
        <title>First Complete Genome Sequence of a Subdivision 6 Acidobacterium Strain.</title>
        <authorList>
            <person name="Huang S."/>
            <person name="Vieira S."/>
            <person name="Bunk B."/>
            <person name="Riedel T."/>
            <person name="Sproer C."/>
            <person name="Overmann J."/>
        </authorList>
    </citation>
    <scope>NUCLEOTIDE SEQUENCE [LARGE SCALE GENOMIC DNA]</scope>
    <source>
        <strain evidence="4">DSM 100886 HEG_-6_39</strain>
    </source>
</reference>
<dbReference type="Proteomes" id="UP000076079">
    <property type="component" value="Chromosome"/>
</dbReference>
<keyword evidence="4" id="KW-1185">Reference proteome</keyword>
<dbReference type="EMBL" id="CP015136">
    <property type="protein sequence ID" value="AMY12894.1"/>
    <property type="molecule type" value="Genomic_DNA"/>
</dbReference>